<name>A0A378IX85_9GAMM</name>
<proteinExistence type="predicted"/>
<reference evidence="1 2" key="1">
    <citation type="submission" date="2018-06" db="EMBL/GenBank/DDBJ databases">
        <authorList>
            <consortium name="Pathogen Informatics"/>
            <person name="Doyle S."/>
        </authorList>
    </citation>
    <scope>NUCLEOTIDE SEQUENCE [LARGE SCALE GENOMIC DNA]</scope>
    <source>
        <strain evidence="1 2">NCTC11978</strain>
    </source>
</reference>
<dbReference type="Proteomes" id="UP000254033">
    <property type="component" value="Unassembled WGS sequence"/>
</dbReference>
<dbReference type="EMBL" id="UGNY01000001">
    <property type="protein sequence ID" value="STX39530.1"/>
    <property type="molecule type" value="Genomic_DNA"/>
</dbReference>
<protein>
    <submittedName>
        <fullName evidence="1">Uncharacterized protein</fullName>
    </submittedName>
</protein>
<organism evidence="1 2">
    <name type="scientific">Legionella feeleii</name>
    <dbReference type="NCBI Taxonomy" id="453"/>
    <lineage>
        <taxon>Bacteria</taxon>
        <taxon>Pseudomonadati</taxon>
        <taxon>Pseudomonadota</taxon>
        <taxon>Gammaproteobacteria</taxon>
        <taxon>Legionellales</taxon>
        <taxon>Legionellaceae</taxon>
        <taxon>Legionella</taxon>
    </lineage>
</organism>
<dbReference type="AlphaFoldDB" id="A0A378IX85"/>
<evidence type="ECO:0000313" key="1">
    <source>
        <dbReference type="EMBL" id="STX39530.1"/>
    </source>
</evidence>
<sequence>MVTSIYALTTWSNTYSPLQIQGRRKLGVGIGDFRDSLQTLIKR</sequence>
<accession>A0A378IX85</accession>
<evidence type="ECO:0000313" key="2">
    <source>
        <dbReference type="Proteomes" id="UP000254033"/>
    </source>
</evidence>
<gene>
    <name evidence="1" type="ORF">NCTC11978_02733</name>
</gene>